<gene>
    <name evidence="2" type="ORF">ACFOOG_04055</name>
</gene>
<sequence>MTISQPTRISPQPKDFDYSTAGAYFLTLCTHQKTCIFGNVIDGKMYSNALGKIVLEEWSELEETYFKLDAFILMPNHVHGVVWLKGLSQKTNLLFQPKPNITKLISRFKMRSAKRINELQGRQDQPLWQRGYWDRVVRDETELTHIREYIKHNPKKWALDRLRPR</sequence>
<name>A0ABV7ZXC8_9GAMM</name>
<evidence type="ECO:0000313" key="2">
    <source>
        <dbReference type="EMBL" id="MFC3852001.1"/>
    </source>
</evidence>
<evidence type="ECO:0000259" key="1">
    <source>
        <dbReference type="SMART" id="SM01321"/>
    </source>
</evidence>
<dbReference type="PANTHER" id="PTHR36966:SF1">
    <property type="entry name" value="REP-ASSOCIATED TYROSINE TRANSPOSASE"/>
    <property type="match status" value="1"/>
</dbReference>
<dbReference type="EMBL" id="JBHRYR010000002">
    <property type="protein sequence ID" value="MFC3852001.1"/>
    <property type="molecule type" value="Genomic_DNA"/>
</dbReference>
<dbReference type="InterPro" id="IPR052715">
    <property type="entry name" value="RAYT_transposase"/>
</dbReference>
<evidence type="ECO:0000313" key="3">
    <source>
        <dbReference type="Proteomes" id="UP001595617"/>
    </source>
</evidence>
<dbReference type="SMART" id="SM01321">
    <property type="entry name" value="Y1_Tnp"/>
    <property type="match status" value="1"/>
</dbReference>
<organism evidence="2 3">
    <name type="scientific">Saccharospirillum mangrovi</name>
    <dbReference type="NCBI Taxonomy" id="2161747"/>
    <lineage>
        <taxon>Bacteria</taxon>
        <taxon>Pseudomonadati</taxon>
        <taxon>Pseudomonadota</taxon>
        <taxon>Gammaproteobacteria</taxon>
        <taxon>Oceanospirillales</taxon>
        <taxon>Saccharospirillaceae</taxon>
        <taxon>Saccharospirillum</taxon>
    </lineage>
</organism>
<keyword evidence="3" id="KW-1185">Reference proteome</keyword>
<dbReference type="SUPFAM" id="SSF143422">
    <property type="entry name" value="Transposase IS200-like"/>
    <property type="match status" value="1"/>
</dbReference>
<dbReference type="InterPro" id="IPR002686">
    <property type="entry name" value="Transposase_17"/>
</dbReference>
<dbReference type="InterPro" id="IPR036515">
    <property type="entry name" value="Transposase_17_sf"/>
</dbReference>
<accession>A0ABV7ZXC8</accession>
<reference evidence="3" key="1">
    <citation type="journal article" date="2019" name="Int. J. Syst. Evol. Microbiol.">
        <title>The Global Catalogue of Microorganisms (GCM) 10K type strain sequencing project: providing services to taxonomists for standard genome sequencing and annotation.</title>
        <authorList>
            <consortium name="The Broad Institute Genomics Platform"/>
            <consortium name="The Broad Institute Genome Sequencing Center for Infectious Disease"/>
            <person name="Wu L."/>
            <person name="Ma J."/>
        </authorList>
    </citation>
    <scope>NUCLEOTIDE SEQUENCE [LARGE SCALE GENOMIC DNA]</scope>
    <source>
        <strain evidence="3">IBRC 10765</strain>
    </source>
</reference>
<protein>
    <submittedName>
        <fullName evidence="2">Transposase</fullName>
    </submittedName>
</protein>
<dbReference type="Gene3D" id="3.30.70.1290">
    <property type="entry name" value="Transposase IS200-like"/>
    <property type="match status" value="1"/>
</dbReference>
<dbReference type="Pfam" id="PF01797">
    <property type="entry name" value="Y1_Tnp"/>
    <property type="match status" value="1"/>
</dbReference>
<comment type="caution">
    <text evidence="2">The sequence shown here is derived from an EMBL/GenBank/DDBJ whole genome shotgun (WGS) entry which is preliminary data.</text>
</comment>
<dbReference type="PANTHER" id="PTHR36966">
    <property type="entry name" value="REP-ASSOCIATED TYROSINE TRANSPOSASE"/>
    <property type="match status" value="1"/>
</dbReference>
<dbReference type="RefSeq" id="WP_380693637.1">
    <property type="nucleotide sequence ID" value="NZ_JBHRYR010000002.1"/>
</dbReference>
<proteinExistence type="predicted"/>
<feature type="domain" description="Transposase IS200-like" evidence="1">
    <location>
        <begin position="19"/>
        <end position="153"/>
    </location>
</feature>
<dbReference type="Proteomes" id="UP001595617">
    <property type="component" value="Unassembled WGS sequence"/>
</dbReference>